<dbReference type="Pfam" id="PF11209">
    <property type="entry name" value="LmeA"/>
    <property type="match status" value="1"/>
</dbReference>
<evidence type="ECO:0000256" key="1">
    <source>
        <dbReference type="SAM" id="MobiDB-lite"/>
    </source>
</evidence>
<comment type="caution">
    <text evidence="3">The sequence shown here is derived from an EMBL/GenBank/DDBJ whole genome shotgun (WGS) entry which is preliminary data.</text>
</comment>
<dbReference type="InterPro" id="IPR021373">
    <property type="entry name" value="DUF2993"/>
</dbReference>
<dbReference type="Proteomes" id="UP000075025">
    <property type="component" value="Unassembled WGS sequence"/>
</dbReference>
<gene>
    <name evidence="3" type="ORF">NS220_18390</name>
</gene>
<protein>
    <recommendedName>
        <fullName evidence="5">DUF2993 domain-containing protein</fullName>
    </recommendedName>
</protein>
<dbReference type="RefSeq" id="WP_058625407.1">
    <property type="nucleotide sequence ID" value="NZ_LDRT01000205.1"/>
</dbReference>
<evidence type="ECO:0008006" key="5">
    <source>
        <dbReference type="Google" id="ProtNLM"/>
    </source>
</evidence>
<evidence type="ECO:0000313" key="3">
    <source>
        <dbReference type="EMBL" id="KTR86051.1"/>
    </source>
</evidence>
<organism evidence="3 4">
    <name type="scientific">Microbacterium testaceum</name>
    <name type="common">Aureobacterium testaceum</name>
    <name type="synonym">Brevibacterium testaceum</name>
    <dbReference type="NCBI Taxonomy" id="2033"/>
    <lineage>
        <taxon>Bacteria</taxon>
        <taxon>Bacillati</taxon>
        <taxon>Actinomycetota</taxon>
        <taxon>Actinomycetes</taxon>
        <taxon>Micrococcales</taxon>
        <taxon>Microbacteriaceae</taxon>
        <taxon>Microbacterium</taxon>
    </lineage>
</organism>
<reference evidence="3 4" key="1">
    <citation type="journal article" date="2016" name="Front. Microbiol.">
        <title>Genomic Resource of Rice Seed Associated Bacteria.</title>
        <authorList>
            <person name="Midha S."/>
            <person name="Bansal K."/>
            <person name="Sharma S."/>
            <person name="Kumar N."/>
            <person name="Patil P.P."/>
            <person name="Chaudhry V."/>
            <person name="Patil P.B."/>
        </authorList>
    </citation>
    <scope>NUCLEOTIDE SEQUENCE [LARGE SCALE GENOMIC DNA]</scope>
    <source>
        <strain evidence="3 4">NS220</strain>
    </source>
</reference>
<dbReference type="EMBL" id="LDRT01000205">
    <property type="protein sequence ID" value="KTR86051.1"/>
    <property type="molecule type" value="Genomic_DNA"/>
</dbReference>
<name>A0A147ENR0_MICTE</name>
<keyword evidence="2" id="KW-0812">Transmembrane</keyword>
<proteinExistence type="predicted"/>
<evidence type="ECO:0000313" key="4">
    <source>
        <dbReference type="Proteomes" id="UP000075025"/>
    </source>
</evidence>
<dbReference type="PATRIC" id="fig|2033.6.peg.1576"/>
<keyword evidence="2" id="KW-1133">Transmembrane helix</keyword>
<evidence type="ECO:0000256" key="2">
    <source>
        <dbReference type="SAM" id="Phobius"/>
    </source>
</evidence>
<sequence>MTLFDQQTELLPPPPQSGDSAPARSGRGLLVVVLAGVLLVLLATAAVIDETISRAEVERSVADAFRSELAIPDSTRVRVDLGGSILLQEILGRLDRGEITVYSYPLGRSNTDITLTMEGLRQGDGDWTADRVSGAITLSAAQATALFLPAEVQGTMRIGFVGDEMTVGASAPGGISPNVVSVALKPHFENGWLSARLSSVTVNGKTLSAEEIAAQTGTDSAMSPPAPVCLAESVPSSLHLRDVRVADQHLRFELDLDLAESAAGRDPGVCV</sequence>
<dbReference type="AlphaFoldDB" id="A0A147ENR0"/>
<feature type="transmembrane region" description="Helical" evidence="2">
    <location>
        <begin position="29"/>
        <end position="48"/>
    </location>
</feature>
<feature type="region of interest" description="Disordered" evidence="1">
    <location>
        <begin position="1"/>
        <end position="22"/>
    </location>
</feature>
<accession>A0A147ENR0</accession>
<dbReference type="OrthoDB" id="5067659at2"/>
<keyword evidence="2" id="KW-0472">Membrane</keyword>